<dbReference type="CDD" id="cd00009">
    <property type="entry name" value="AAA"/>
    <property type="match status" value="1"/>
</dbReference>
<evidence type="ECO:0000313" key="10">
    <source>
        <dbReference type="Proteomes" id="UP000247409"/>
    </source>
</evidence>
<evidence type="ECO:0000256" key="6">
    <source>
        <dbReference type="RuleBase" id="RU365058"/>
    </source>
</evidence>
<evidence type="ECO:0000256" key="7">
    <source>
        <dbReference type="SAM" id="MobiDB-lite"/>
    </source>
</evidence>
<comment type="function">
    <text evidence="6">Component of the origin recognition complex (ORC) that binds origins of replication. DNA-binding is ATP-dependent, however specific DNA sequences that define origins of replication have not been identified so far. ORC is required to assemble the pre-replication complex necessary to initiate DNA replication.</text>
</comment>
<dbReference type="GO" id="GO:0005524">
    <property type="term" value="F:ATP binding"/>
    <property type="evidence" value="ECO:0007669"/>
    <property type="project" value="UniProtKB-KW"/>
</dbReference>
<evidence type="ECO:0000256" key="4">
    <source>
        <dbReference type="ARBA" id="ARBA00023125"/>
    </source>
</evidence>
<dbReference type="EMBL" id="NBIV01000127">
    <property type="protein sequence ID" value="PXF43374.1"/>
    <property type="molecule type" value="Genomic_DNA"/>
</dbReference>
<dbReference type="PANTHER" id="PTHR10763:SF23">
    <property type="entry name" value="ORIGIN RECOGNITION COMPLEX SUBUNIT 1"/>
    <property type="match status" value="1"/>
</dbReference>
<keyword evidence="4 6" id="KW-0238">DNA-binding</keyword>
<name>A0A2V3IMR1_9FLOR</name>
<feature type="compositionally biased region" description="Basic residues" evidence="7">
    <location>
        <begin position="368"/>
        <end position="392"/>
    </location>
</feature>
<dbReference type="Gene3D" id="3.40.50.300">
    <property type="entry name" value="P-loop containing nucleotide triphosphate hydrolases"/>
    <property type="match status" value="1"/>
</dbReference>
<dbReference type="Pfam" id="PF00004">
    <property type="entry name" value="AAA"/>
    <property type="match status" value="1"/>
</dbReference>
<dbReference type="SUPFAM" id="SSF52540">
    <property type="entry name" value="P-loop containing nucleoside triphosphate hydrolases"/>
    <property type="match status" value="1"/>
</dbReference>
<comment type="subcellular location">
    <subcellularLocation>
        <location evidence="1 6">Nucleus</location>
    </subcellularLocation>
</comment>
<dbReference type="InterPro" id="IPR001025">
    <property type="entry name" value="BAH_dom"/>
</dbReference>
<dbReference type="GO" id="GO:0003682">
    <property type="term" value="F:chromatin binding"/>
    <property type="evidence" value="ECO:0007669"/>
    <property type="project" value="InterPro"/>
</dbReference>
<evidence type="ECO:0000259" key="8">
    <source>
        <dbReference type="PROSITE" id="PS51038"/>
    </source>
</evidence>
<dbReference type="Gene3D" id="2.30.30.490">
    <property type="match status" value="1"/>
</dbReference>
<dbReference type="Proteomes" id="UP000247409">
    <property type="component" value="Unassembled WGS sequence"/>
</dbReference>
<dbReference type="GO" id="GO:0005664">
    <property type="term" value="C:nuclear origin of replication recognition complex"/>
    <property type="evidence" value="ECO:0007669"/>
    <property type="project" value="TreeGrafter"/>
</dbReference>
<accession>A0A2V3IMR1</accession>
<dbReference type="InterPro" id="IPR050311">
    <property type="entry name" value="ORC1/CDC6"/>
</dbReference>
<keyword evidence="6" id="KW-0547">Nucleotide-binding</keyword>
<keyword evidence="10" id="KW-1185">Reference proteome</keyword>
<dbReference type="InterPro" id="IPR027417">
    <property type="entry name" value="P-loop_NTPase"/>
</dbReference>
<dbReference type="InterPro" id="IPR003959">
    <property type="entry name" value="ATPase_AAA_core"/>
</dbReference>
<keyword evidence="3 6" id="KW-0235">DNA replication</keyword>
<feature type="domain" description="BAH" evidence="8">
    <location>
        <begin position="71"/>
        <end position="193"/>
    </location>
</feature>
<dbReference type="PANTHER" id="PTHR10763">
    <property type="entry name" value="CELL DIVISION CONTROL PROTEIN 6-RELATED"/>
    <property type="match status" value="1"/>
</dbReference>
<dbReference type="GO" id="GO:0016887">
    <property type="term" value="F:ATP hydrolysis activity"/>
    <property type="evidence" value="ECO:0007669"/>
    <property type="project" value="InterPro"/>
</dbReference>
<evidence type="ECO:0000313" key="9">
    <source>
        <dbReference type="EMBL" id="PXF43374.1"/>
    </source>
</evidence>
<dbReference type="InterPro" id="IPR041083">
    <property type="entry name" value="AAA_lid_10"/>
</dbReference>
<organism evidence="9 10">
    <name type="scientific">Gracilariopsis chorda</name>
    <dbReference type="NCBI Taxonomy" id="448386"/>
    <lineage>
        <taxon>Eukaryota</taxon>
        <taxon>Rhodophyta</taxon>
        <taxon>Florideophyceae</taxon>
        <taxon>Rhodymeniophycidae</taxon>
        <taxon>Gracilariales</taxon>
        <taxon>Gracilariaceae</taxon>
        <taxon>Gracilariopsis</taxon>
    </lineage>
</organism>
<dbReference type="Pfam" id="PF01426">
    <property type="entry name" value="BAH"/>
    <property type="match status" value="1"/>
</dbReference>
<comment type="subunit">
    <text evidence="6">ORC is composed of six subunits.</text>
</comment>
<dbReference type="InterPro" id="IPR043151">
    <property type="entry name" value="BAH_sf"/>
</dbReference>
<dbReference type="STRING" id="448386.A0A2V3IMR1"/>
<feature type="region of interest" description="Disordered" evidence="7">
    <location>
        <begin position="341"/>
        <end position="397"/>
    </location>
</feature>
<dbReference type="GO" id="GO:0006270">
    <property type="term" value="P:DNA replication initiation"/>
    <property type="evidence" value="ECO:0007669"/>
    <property type="project" value="TreeGrafter"/>
</dbReference>
<comment type="caution">
    <text evidence="9">The sequence shown here is derived from an EMBL/GenBank/DDBJ whole genome shotgun (WGS) entry which is preliminary data.</text>
</comment>
<comment type="similarity">
    <text evidence="2 6">Belongs to the ORC1 family.</text>
</comment>
<evidence type="ECO:0000256" key="2">
    <source>
        <dbReference type="ARBA" id="ARBA00008398"/>
    </source>
</evidence>
<dbReference type="SMART" id="SM00439">
    <property type="entry name" value="BAH"/>
    <property type="match status" value="1"/>
</dbReference>
<evidence type="ECO:0000256" key="3">
    <source>
        <dbReference type="ARBA" id="ARBA00022705"/>
    </source>
</evidence>
<protein>
    <recommendedName>
        <fullName evidence="6">Origin recognition complex subunit 1</fullName>
    </recommendedName>
</protein>
<feature type="region of interest" description="Disordered" evidence="7">
    <location>
        <begin position="209"/>
        <end position="280"/>
    </location>
</feature>
<dbReference type="GO" id="GO:0033314">
    <property type="term" value="P:mitotic DNA replication checkpoint signaling"/>
    <property type="evidence" value="ECO:0007669"/>
    <property type="project" value="TreeGrafter"/>
</dbReference>
<dbReference type="Pfam" id="PF17872">
    <property type="entry name" value="AAA_lid_10"/>
    <property type="match status" value="1"/>
</dbReference>
<dbReference type="PROSITE" id="PS51038">
    <property type="entry name" value="BAH"/>
    <property type="match status" value="1"/>
</dbReference>
<sequence>MSHKALPPDQTSLFLLPFDEVPELTLASPTQDYSEQDNSTRKRYYDACDIRRHSDQLLINGNVHDESVHLFRLQIGDCIFLRPPENSTRPGVGKVVTFFYEPSNTTNYARVQWFYRAEDLSKSPTEASGEDEIFETDHFDDVEVDSIAGRCEVLSHAEWLRSKIDDSTAKMGNDRNRLGGSYEVSARGVSDILSRSVIDIDALPEGFGLSHQESTAKGASNDDCKRRSKRRERGDQKRHVDPKSYHINGEVTADQGSDYEEDTEKVENKSSGGFEDINSSEAASEVESSFMDNYESCAIRYYCRRFYDPRMHVFLVSKYEDQYADPLEELAQQQDEIGDDDFVFKDNDSASGSDIPGEFSSGEEGKPKRTRAQKKRKLSKTGRKGMHRRKKSTSVSQFALPSDSGFISRLPCRDLQKGHVRAFLLGFINGTTADTGAAGSRCLYISGVPGTGKTATVREVLRDLLAQRASGEVAHFDVLEVNAMSLPDPTLVYSELYKALTGTSGVAPAQAAQLLEKRFANLPEEKKIRGKKSGKGIIRSRKRDSCIVLILDEMDVLMTRKQKVLYDMLEWPTRKNARMAVIGIANTMDLPERMLPRLGSRLGLNRLSYPPYTSEQIGKILELTLDQSNVKYTPAALKFCAAKVGAVSGDVRRALELCRRASEIALEQPVGKKSKEMKIPVTIDHINLAINAIAGGSRLKSLVQLSLYEKLLLVTVVTLSRSEGSYAMDTTNCVEAVVTRALDLSRNHSEHFQQCGVPSRYELENACRRLAEQRFVLIEKAVVFRKSRVVVNVSADDCSFALCDCELSNEILAH</sequence>
<dbReference type="Gene3D" id="1.10.8.60">
    <property type="match status" value="1"/>
</dbReference>
<dbReference type="OrthoDB" id="1926878at2759"/>
<keyword evidence="6" id="KW-0067">ATP-binding</keyword>
<dbReference type="AlphaFoldDB" id="A0A2V3IMR1"/>
<dbReference type="InterPro" id="IPR003593">
    <property type="entry name" value="AAA+_ATPase"/>
</dbReference>
<proteinExistence type="inferred from homology"/>
<dbReference type="GO" id="GO:0003688">
    <property type="term" value="F:DNA replication origin binding"/>
    <property type="evidence" value="ECO:0007669"/>
    <property type="project" value="TreeGrafter"/>
</dbReference>
<evidence type="ECO:0000256" key="1">
    <source>
        <dbReference type="ARBA" id="ARBA00004123"/>
    </source>
</evidence>
<gene>
    <name evidence="9" type="ORF">BWQ96_06869</name>
</gene>
<evidence type="ECO:0000256" key="5">
    <source>
        <dbReference type="ARBA" id="ARBA00023242"/>
    </source>
</evidence>
<dbReference type="SMART" id="SM00382">
    <property type="entry name" value="AAA"/>
    <property type="match status" value="1"/>
</dbReference>
<keyword evidence="5 6" id="KW-0539">Nucleus</keyword>
<feature type="compositionally biased region" description="Basic and acidic residues" evidence="7">
    <location>
        <begin position="232"/>
        <end position="244"/>
    </location>
</feature>
<reference evidence="9 10" key="1">
    <citation type="journal article" date="2018" name="Mol. Biol. Evol.">
        <title>Analysis of the draft genome of the red seaweed Gracilariopsis chorda provides insights into genome size evolution in Rhodophyta.</title>
        <authorList>
            <person name="Lee J."/>
            <person name="Yang E.C."/>
            <person name="Graf L."/>
            <person name="Yang J.H."/>
            <person name="Qiu H."/>
            <person name="Zel Zion U."/>
            <person name="Chan C.X."/>
            <person name="Stephens T.G."/>
            <person name="Weber A.P.M."/>
            <person name="Boo G.H."/>
            <person name="Boo S.M."/>
            <person name="Kim K.M."/>
            <person name="Shin Y."/>
            <person name="Jung M."/>
            <person name="Lee S.J."/>
            <person name="Yim H.S."/>
            <person name="Lee J.H."/>
            <person name="Bhattacharya D."/>
            <person name="Yoon H.S."/>
        </authorList>
    </citation>
    <scope>NUCLEOTIDE SEQUENCE [LARGE SCALE GENOMIC DNA]</scope>
    <source>
        <strain evidence="9 10">SKKU-2015</strain>
        <tissue evidence="9">Whole body</tissue>
    </source>
</reference>